<evidence type="ECO:0000256" key="1">
    <source>
        <dbReference type="ARBA" id="ARBA00009713"/>
    </source>
</evidence>
<organism evidence="6 7">
    <name type="scientific">Daphnia galeata</name>
    <dbReference type="NCBI Taxonomy" id="27404"/>
    <lineage>
        <taxon>Eukaryota</taxon>
        <taxon>Metazoa</taxon>
        <taxon>Ecdysozoa</taxon>
        <taxon>Arthropoda</taxon>
        <taxon>Crustacea</taxon>
        <taxon>Branchiopoda</taxon>
        <taxon>Diplostraca</taxon>
        <taxon>Cladocera</taxon>
        <taxon>Anomopoda</taxon>
        <taxon>Daphniidae</taxon>
        <taxon>Daphnia</taxon>
    </lineage>
</organism>
<dbReference type="InterPro" id="IPR036322">
    <property type="entry name" value="WD40_repeat_dom_sf"/>
</dbReference>
<evidence type="ECO:0000313" key="7">
    <source>
        <dbReference type="Proteomes" id="UP000789390"/>
    </source>
</evidence>
<dbReference type="SUPFAM" id="SSF50978">
    <property type="entry name" value="WD40 repeat-like"/>
    <property type="match status" value="1"/>
</dbReference>
<dbReference type="InterPro" id="IPR031488">
    <property type="entry name" value="Zn_ribbon_mio"/>
</dbReference>
<dbReference type="GO" id="GO:0034198">
    <property type="term" value="P:cellular response to amino acid starvation"/>
    <property type="evidence" value="ECO:0007669"/>
    <property type="project" value="TreeGrafter"/>
</dbReference>
<dbReference type="Pfam" id="PF17034">
    <property type="entry name" value="zinc_ribbon_16"/>
    <property type="match status" value="1"/>
</dbReference>
<sequence length="864" mass="96205">MAGGRLEVFWSPNSQDKFITWGSDISLYQVKNTSVKDDISSTHSLQISNSSRAYQLGSLTDVTFAKCLAWLPVPELEGIIAIGQMNGRVALTSVLGSGEASPLNGKEYTSKHNRQCNTLAWGLTDPYVLAAGFDKHRSEHGLILWDVTKGGNDSNRPFMETAFGDTVTSVAWFSHSHTMAAGVNNKQLRLYDFRDGTKHTSSTNTRAVFSIIEDPFVNHRIASYSDASVCIWDVRNFEKPVLSLQQSKAVSKISWCPTHHSFLGVLCKESTSLSLYDIQNANGVAAEEMEPIPLERGLILTDQQNETISSFAWHLNEENRLLYSTTSLNIREHIVVDRITLNWSPSSKLVWNCGKKILQYIDETDSVYTRFGDVSVIMRQRAVEGYGLEADFKPDSELMQDVTTRELWSWVDTCRKLAQSGNPLGVNFWGIRSALRLDTDGVLKSEVFHVPWNGVETAKISPVNVYRSEERNQALRLCGWPYDPESSILGPLLEKLQADGQVSRAAALAVFHMKIRKAIKILTRSGIQKNQVSYQLVALALAGFTDNRDTLWQQEICNMNKTALDDSYLRAAFCFLTSPSEKYEAVLNEIGMTVRDRVGFACCFLSDTHLSEYIEHLNRQLTKEGNLDGMLLTGLSSDGLNLLQSHVDKTGDIQTVSLLSLHASNLEVSKDGRMQQWVNSYRSLLDSWRLWTQRAKFDVQFYKGNPNGAEKPPQQVYVSCNYCGKGISVFSGTKGKLHPLSRNSPNVKSKLTGCPNCRNPLPRCAVCMMHLGSPLASWGGPTEHISKKPSINAITGVSGVTSKKTHPFASWILWCQTCRHGGHSAHLLEWFAEHSECPVTGCSCRCLNLDTIGHHIPVIANGHD</sequence>
<dbReference type="Pfam" id="PF21720">
    <property type="entry name" value="MIOS_WD40"/>
    <property type="match status" value="2"/>
</dbReference>
<dbReference type="InterPro" id="IPR037593">
    <property type="entry name" value="MIOS/Sea4"/>
</dbReference>
<dbReference type="GO" id="GO:1904263">
    <property type="term" value="P:positive regulation of TORC1 signaling"/>
    <property type="evidence" value="ECO:0007669"/>
    <property type="project" value="TreeGrafter"/>
</dbReference>
<evidence type="ECO:0000259" key="4">
    <source>
        <dbReference type="Pfam" id="PF17034"/>
    </source>
</evidence>
<evidence type="ECO:0000256" key="2">
    <source>
        <dbReference type="ARBA" id="ARBA00022574"/>
    </source>
</evidence>
<feature type="domain" description="GATOR2 complex protein MIO zinc-ribbon like" evidence="4">
    <location>
        <begin position="720"/>
        <end position="847"/>
    </location>
</feature>
<reference evidence="6" key="1">
    <citation type="submission" date="2021-11" db="EMBL/GenBank/DDBJ databases">
        <authorList>
            <person name="Schell T."/>
        </authorList>
    </citation>
    <scope>NUCLEOTIDE SEQUENCE</scope>
    <source>
        <strain evidence="6">M5</strain>
    </source>
</reference>
<evidence type="ECO:0000259" key="5">
    <source>
        <dbReference type="Pfam" id="PF21719"/>
    </source>
</evidence>
<dbReference type="OrthoDB" id="341486at2759"/>
<evidence type="ECO:0000313" key="6">
    <source>
        <dbReference type="EMBL" id="CAH0106565.1"/>
    </source>
</evidence>
<dbReference type="CDD" id="cd16691">
    <property type="entry name" value="mRING-H2-C3H3C2_Mio"/>
    <property type="match status" value="1"/>
</dbReference>
<proteinExistence type="inferred from homology"/>
<dbReference type="AlphaFoldDB" id="A0A8J2RV87"/>
<dbReference type="PANTHER" id="PTHR16453">
    <property type="entry name" value="WD40 DOMAIN-CONTAINING PROTEIN MIO FAMILY MEMBER"/>
    <property type="match status" value="1"/>
</dbReference>
<keyword evidence="3" id="KW-0677">Repeat</keyword>
<dbReference type="PANTHER" id="PTHR16453:SF9">
    <property type="entry name" value="GATOR COMPLEX PROTEIN MIOS"/>
    <property type="match status" value="1"/>
</dbReference>
<dbReference type="InterPro" id="IPR001680">
    <property type="entry name" value="WD40_rpt"/>
</dbReference>
<comment type="caution">
    <text evidence="6">The sequence shown here is derived from an EMBL/GenBank/DDBJ whole genome shotgun (WGS) entry which is preliminary data.</text>
</comment>
<evidence type="ECO:0000256" key="3">
    <source>
        <dbReference type="ARBA" id="ARBA00022737"/>
    </source>
</evidence>
<gene>
    <name evidence="6" type="ORF">DGAL_LOCUS9721</name>
</gene>
<dbReference type="Gene3D" id="2.130.10.10">
    <property type="entry name" value="YVTN repeat-like/Quinoprotein amine dehydrogenase"/>
    <property type="match status" value="1"/>
</dbReference>
<dbReference type="InterPro" id="IPR015943">
    <property type="entry name" value="WD40/YVTN_repeat-like_dom_sf"/>
</dbReference>
<dbReference type="FunFam" id="2.130.10.10:FF:001086">
    <property type="entry name" value="GATOR complex protein MIOS"/>
    <property type="match status" value="1"/>
</dbReference>
<comment type="similarity">
    <text evidence="1">Belongs to the WD repeat mio family.</text>
</comment>
<keyword evidence="7" id="KW-1185">Reference proteome</keyword>
<dbReference type="Pfam" id="PF21719">
    <property type="entry name" value="MIOS_a-sol"/>
    <property type="match status" value="1"/>
</dbReference>
<protein>
    <submittedName>
        <fullName evidence="6">Uncharacterized protein</fullName>
    </submittedName>
</protein>
<dbReference type="Proteomes" id="UP000789390">
    <property type="component" value="Unassembled WGS sequence"/>
</dbReference>
<feature type="domain" description="MIOS-like alpha-solenoid" evidence="5">
    <location>
        <begin position="378"/>
        <end position="604"/>
    </location>
</feature>
<dbReference type="EMBL" id="CAKKLH010000224">
    <property type="protein sequence ID" value="CAH0106565.1"/>
    <property type="molecule type" value="Genomic_DNA"/>
</dbReference>
<dbReference type="GO" id="GO:0005737">
    <property type="term" value="C:cytoplasm"/>
    <property type="evidence" value="ECO:0007669"/>
    <property type="project" value="TreeGrafter"/>
</dbReference>
<accession>A0A8J2RV87</accession>
<dbReference type="SMART" id="SM00320">
    <property type="entry name" value="WD40"/>
    <property type="match status" value="4"/>
</dbReference>
<name>A0A8J2RV87_9CRUS</name>
<dbReference type="InterPro" id="IPR049092">
    <property type="entry name" value="MIOS_a-sol"/>
</dbReference>
<keyword evidence="2" id="KW-0853">WD repeat</keyword>